<dbReference type="InterPro" id="IPR005835">
    <property type="entry name" value="NTP_transferase_dom"/>
</dbReference>
<dbReference type="EMBL" id="DTMQ01000048">
    <property type="protein sequence ID" value="HGF00018.1"/>
    <property type="molecule type" value="Genomic_DNA"/>
</dbReference>
<dbReference type="SUPFAM" id="SSF53448">
    <property type="entry name" value="Nucleotide-diphospho-sugar transferases"/>
    <property type="match status" value="1"/>
</dbReference>
<dbReference type="GO" id="GO:0016740">
    <property type="term" value="F:transferase activity"/>
    <property type="evidence" value="ECO:0007669"/>
    <property type="project" value="UniProtKB-KW"/>
</dbReference>
<evidence type="ECO:0000313" key="2">
    <source>
        <dbReference type="EMBL" id="HGF00018.1"/>
    </source>
</evidence>
<gene>
    <name evidence="2" type="ORF">ENX07_08135</name>
</gene>
<dbReference type="PANTHER" id="PTHR22572">
    <property type="entry name" value="SUGAR-1-PHOSPHATE GUANYL TRANSFERASE"/>
    <property type="match status" value="1"/>
</dbReference>
<organism evidence="2">
    <name type="scientific">candidate division WOR-3 bacterium</name>
    <dbReference type="NCBI Taxonomy" id="2052148"/>
    <lineage>
        <taxon>Bacteria</taxon>
        <taxon>Bacteria division WOR-3</taxon>
    </lineage>
</organism>
<reference evidence="2" key="1">
    <citation type="journal article" date="2020" name="mSystems">
        <title>Genome- and Community-Level Interaction Insights into Carbon Utilization and Element Cycling Functions of Hydrothermarchaeota in Hydrothermal Sediment.</title>
        <authorList>
            <person name="Zhou Z."/>
            <person name="Liu Y."/>
            <person name="Xu W."/>
            <person name="Pan J."/>
            <person name="Luo Z.H."/>
            <person name="Li M."/>
        </authorList>
    </citation>
    <scope>NUCLEOTIDE SEQUENCE [LARGE SCALE GENOMIC DNA]</scope>
    <source>
        <strain evidence="2">SpSt-906</strain>
    </source>
</reference>
<dbReference type="Gene3D" id="3.90.550.10">
    <property type="entry name" value="Spore Coat Polysaccharide Biosynthesis Protein SpsA, Chain A"/>
    <property type="match status" value="1"/>
</dbReference>
<proteinExistence type="predicted"/>
<keyword evidence="2" id="KW-0808">Transferase</keyword>
<sequence length="336" mass="37431">MRYNFGMRKKKLNIVIPAAGEGRRLKPLTHTTPKALLAVAGKPIIAHIVERIADLKPERIVVVTGSNQGGRVEQYLTATFQLPFFFAEQKNPLGLGDAVYRAKEYLDPDASCLIILGDTILDMNFSDLLREDNLVGVKRVSDPRRFGIVELRNGVIGRIVEKPQEPKSDLAIVGVYYFNETSPLFQALEKIITKNIKTKGEFQLSDALELLIEEGLVIKAYPVEYWLDCGTPEALIETNRYLLQSNNYFKERKGSVIIPPVYIADSAKIEESVIGPFVSVSEEAEICRSIIKDSIINAGAIVENSLLTETILGENAVIKEKPLRLNLGDFSVMESH</sequence>
<comment type="caution">
    <text evidence="2">The sequence shown here is derived from an EMBL/GenBank/DDBJ whole genome shotgun (WGS) entry which is preliminary data.</text>
</comment>
<dbReference type="Pfam" id="PF00483">
    <property type="entry name" value="NTP_transferase"/>
    <property type="match status" value="1"/>
</dbReference>
<dbReference type="AlphaFoldDB" id="A0A7C3Z116"/>
<protein>
    <submittedName>
        <fullName evidence="2">Nucleotidyl transferase</fullName>
    </submittedName>
</protein>
<dbReference type="InterPro" id="IPR050486">
    <property type="entry name" value="Mannose-1P_guanyltransferase"/>
</dbReference>
<dbReference type="InterPro" id="IPR029044">
    <property type="entry name" value="Nucleotide-diphossugar_trans"/>
</dbReference>
<feature type="domain" description="Nucleotidyl transferase" evidence="1">
    <location>
        <begin position="15"/>
        <end position="244"/>
    </location>
</feature>
<accession>A0A7C3Z116</accession>
<evidence type="ECO:0000259" key="1">
    <source>
        <dbReference type="Pfam" id="PF00483"/>
    </source>
</evidence>
<name>A0A7C3Z116_UNCW3</name>